<dbReference type="AlphaFoldDB" id="A0AAX3X0X3"/>
<dbReference type="EMBL" id="CP126101">
    <property type="protein sequence ID" value="WHY53858.1"/>
    <property type="molecule type" value="Genomic_DNA"/>
</dbReference>
<accession>A0AAX3X0X3</accession>
<dbReference type="Proteomes" id="UP001178322">
    <property type="component" value="Chromosome"/>
</dbReference>
<evidence type="ECO:0000313" key="2">
    <source>
        <dbReference type="EMBL" id="WHY53858.1"/>
    </source>
</evidence>
<name>A0AAX3X0X3_9BACI</name>
<reference evidence="2" key="1">
    <citation type="submission" date="2023-05" db="EMBL/GenBank/DDBJ databases">
        <title>Comparative genomics of Bacillaceae isolates and their secondary metabolite potential.</title>
        <authorList>
            <person name="Song L."/>
            <person name="Nielsen L.J."/>
            <person name="Mohite O."/>
            <person name="Xu X."/>
            <person name="Weber T."/>
            <person name="Kovacs A.T."/>
        </authorList>
    </citation>
    <scope>NUCLEOTIDE SEQUENCE</scope>
    <source>
        <strain evidence="2">LY1</strain>
    </source>
</reference>
<feature type="region of interest" description="Disordered" evidence="1">
    <location>
        <begin position="45"/>
        <end position="67"/>
    </location>
</feature>
<evidence type="ECO:0000313" key="3">
    <source>
        <dbReference type="Proteomes" id="UP001178322"/>
    </source>
</evidence>
<evidence type="ECO:0008006" key="4">
    <source>
        <dbReference type="Google" id="ProtNLM"/>
    </source>
</evidence>
<sequence>MKLRALQRIKHDGVRYEKNDLLHVEDTKLAQRLINLRAAVAEGVSESSHTHFPSMNDQIESGNIESDDELTDQEVADLLDKHFKPDVLKDDAKELGLEFAGNIGKKKLIELIIQNELENHFLDQIPE</sequence>
<dbReference type="RefSeq" id="WP_283872334.1">
    <property type="nucleotide sequence ID" value="NZ_CP126101.1"/>
</dbReference>
<proteinExistence type="predicted"/>
<feature type="compositionally biased region" description="Polar residues" evidence="1">
    <location>
        <begin position="45"/>
        <end position="64"/>
    </location>
</feature>
<protein>
    <recommendedName>
        <fullName evidence="4">Rho termination factor N-terminal domain-containing protein</fullName>
    </recommendedName>
</protein>
<evidence type="ECO:0000256" key="1">
    <source>
        <dbReference type="SAM" id="MobiDB-lite"/>
    </source>
</evidence>
<gene>
    <name evidence="2" type="ORF">QNH24_11660</name>
</gene>
<organism evidence="2 3">
    <name type="scientific">Lysinibacillus pakistanensis</name>
    <dbReference type="NCBI Taxonomy" id="759811"/>
    <lineage>
        <taxon>Bacteria</taxon>
        <taxon>Bacillati</taxon>
        <taxon>Bacillota</taxon>
        <taxon>Bacilli</taxon>
        <taxon>Bacillales</taxon>
        <taxon>Bacillaceae</taxon>
        <taxon>Lysinibacillus</taxon>
    </lineage>
</organism>